<feature type="transmembrane region" description="Helical" evidence="6">
    <location>
        <begin position="382"/>
        <end position="402"/>
    </location>
</feature>
<evidence type="ECO:0000313" key="9">
    <source>
        <dbReference type="Proteomes" id="UP000038010"/>
    </source>
</evidence>
<feature type="transmembrane region" description="Helical" evidence="6">
    <location>
        <begin position="106"/>
        <end position="128"/>
    </location>
</feature>
<dbReference type="Proteomes" id="UP000038010">
    <property type="component" value="Unassembled WGS sequence"/>
</dbReference>
<comment type="caution">
    <text evidence="8">The sequence shown here is derived from an EMBL/GenBank/DDBJ whole genome shotgun (WGS) entry which is preliminary data.</text>
</comment>
<feature type="transmembrane region" description="Helical" evidence="6">
    <location>
        <begin position="12"/>
        <end position="29"/>
    </location>
</feature>
<protein>
    <submittedName>
        <fullName evidence="8">Na(+)/H(+) antiporter</fullName>
    </submittedName>
</protein>
<dbReference type="GO" id="GO:0042391">
    <property type="term" value="P:regulation of membrane potential"/>
    <property type="evidence" value="ECO:0007669"/>
    <property type="project" value="InterPro"/>
</dbReference>
<dbReference type="InterPro" id="IPR006153">
    <property type="entry name" value="Cation/H_exchanger_TM"/>
</dbReference>
<evidence type="ECO:0000256" key="5">
    <source>
        <dbReference type="SAM" id="MobiDB-lite"/>
    </source>
</evidence>
<proteinExistence type="predicted"/>
<feature type="transmembrane region" description="Helical" evidence="6">
    <location>
        <begin position="258"/>
        <end position="280"/>
    </location>
</feature>
<accession>A0A0N1HTZ4</accession>
<evidence type="ECO:0000259" key="7">
    <source>
        <dbReference type="Pfam" id="PF00999"/>
    </source>
</evidence>
<evidence type="ECO:0000256" key="2">
    <source>
        <dbReference type="ARBA" id="ARBA00022692"/>
    </source>
</evidence>
<feature type="transmembrane region" description="Helical" evidence="6">
    <location>
        <begin position="134"/>
        <end position="156"/>
    </location>
</feature>
<dbReference type="GeneID" id="28733504"/>
<sequence length="606" mass="67536">MAIHVDPSTLNVVISILGFFVLAYGAISIKIKQVWYLGEALPAVVFGAMLGPMAARWLDARMWGMAIIGQVPAITLGMTRLVIGIQLVIAGFQLPARFMQYRYKEMLICLLPVMTIMWLCTTACIIATVPKLTFLAALVIGSCVTCTDPILSQAVAKGPFADKYVRRNLRELISAEAGANDGFGFPFLMLATYLIRHAESPELTAEIAEKQNAVEGGAELLQRGLELFRRASESDTVEIGRLGGGVGKALANWGLETWLYAIAMSAVYGTVVGWGMMYVTRFALKRRWIDGESYLMLPTGIGLFIIGTCGMLATDDLLACFIAGTWLNWDGQYLKETEARHDEVNSVVDVLLNFGGFMYIGAVVPWASFQDPDGTGVTIPKLLLLGIMIILFRRIPAIFMTYKLMPNCVLDWKEALFMGYFGPIGIGAVFYVEHTRHLFPEPGEAFTDEENNLTAAMVPVVYWLVVFSIFWHGLSIPVLNIFYKWRGIEPIQDEDGPAVVHRLSSHNPLPKNSSVDDRRQSVLLNNRFSRSYNTAELDLNAVEGYRRRTQQWYKQQDAEAYANDKDEHKNGTIQWTESPHYKPALRRSDSEKPGLPLDPKGQAAYI</sequence>
<feature type="transmembrane region" description="Helical" evidence="6">
    <location>
        <begin position="460"/>
        <end position="483"/>
    </location>
</feature>
<dbReference type="EMBL" id="LFJN01000006">
    <property type="protein sequence ID" value="KPI42685.1"/>
    <property type="molecule type" value="Genomic_DNA"/>
</dbReference>
<keyword evidence="4 6" id="KW-0472">Membrane</keyword>
<comment type="subcellular location">
    <subcellularLocation>
        <location evidence="1">Membrane</location>
        <topology evidence="1">Multi-pass membrane protein</topology>
    </subcellularLocation>
</comment>
<name>A0A0N1HTZ4_9EURO</name>
<organism evidence="8 9">
    <name type="scientific">Cyphellophora attinorum</name>
    <dbReference type="NCBI Taxonomy" id="1664694"/>
    <lineage>
        <taxon>Eukaryota</taxon>
        <taxon>Fungi</taxon>
        <taxon>Dikarya</taxon>
        <taxon>Ascomycota</taxon>
        <taxon>Pezizomycotina</taxon>
        <taxon>Eurotiomycetes</taxon>
        <taxon>Chaetothyriomycetidae</taxon>
        <taxon>Chaetothyriales</taxon>
        <taxon>Cyphellophoraceae</taxon>
        <taxon>Cyphellophora</taxon>
    </lineage>
</organism>
<dbReference type="GO" id="GO:0120029">
    <property type="term" value="P:proton export across plasma membrane"/>
    <property type="evidence" value="ECO:0007669"/>
    <property type="project" value="InterPro"/>
</dbReference>
<dbReference type="InterPro" id="IPR004712">
    <property type="entry name" value="Na+/H+_antiporter_fungi"/>
</dbReference>
<evidence type="ECO:0000256" key="6">
    <source>
        <dbReference type="SAM" id="Phobius"/>
    </source>
</evidence>
<dbReference type="GO" id="GO:0005886">
    <property type="term" value="C:plasma membrane"/>
    <property type="evidence" value="ECO:0007669"/>
    <property type="project" value="InterPro"/>
</dbReference>
<keyword evidence="9" id="KW-1185">Reference proteome</keyword>
<gene>
    <name evidence="8" type="ORF">AB675_1714</name>
</gene>
<feature type="transmembrane region" description="Helical" evidence="6">
    <location>
        <begin position="67"/>
        <end position="94"/>
    </location>
</feature>
<evidence type="ECO:0000256" key="4">
    <source>
        <dbReference type="ARBA" id="ARBA00023136"/>
    </source>
</evidence>
<dbReference type="PANTHER" id="PTHR31382:SF3">
    <property type="entry name" value="SODIUM ION_PROTON EXCHANGER (EUROFUNG)"/>
    <property type="match status" value="1"/>
</dbReference>
<dbReference type="Pfam" id="PF00999">
    <property type="entry name" value="Na_H_Exchanger"/>
    <property type="match status" value="1"/>
</dbReference>
<keyword evidence="2 6" id="KW-0812">Transmembrane</keyword>
<feature type="transmembrane region" description="Helical" evidence="6">
    <location>
        <begin position="36"/>
        <end position="55"/>
    </location>
</feature>
<reference evidence="8 9" key="1">
    <citation type="submission" date="2015-06" db="EMBL/GenBank/DDBJ databases">
        <title>Draft genome of the ant-associated black yeast Phialophora attae CBS 131958.</title>
        <authorList>
            <person name="Moreno L.F."/>
            <person name="Stielow B.J."/>
            <person name="de Hoog S."/>
            <person name="Vicente V.A."/>
            <person name="Weiss V.A."/>
            <person name="de Vries M."/>
            <person name="Cruz L.M."/>
            <person name="Souza E.M."/>
        </authorList>
    </citation>
    <scope>NUCLEOTIDE SEQUENCE [LARGE SCALE GENOMIC DNA]</scope>
    <source>
        <strain evidence="8 9">CBS 131958</strain>
    </source>
</reference>
<dbReference type="OrthoDB" id="5327978at2759"/>
<dbReference type="RefSeq" id="XP_018002648.1">
    <property type="nucleotide sequence ID" value="XM_018141624.1"/>
</dbReference>
<dbReference type="GO" id="GO:0015385">
    <property type="term" value="F:sodium:proton antiporter activity"/>
    <property type="evidence" value="ECO:0007669"/>
    <property type="project" value="InterPro"/>
</dbReference>
<dbReference type="STRING" id="1664694.A0A0N1HTZ4"/>
<dbReference type="GO" id="GO:0036376">
    <property type="term" value="P:sodium ion export across plasma membrane"/>
    <property type="evidence" value="ECO:0007669"/>
    <property type="project" value="InterPro"/>
</dbReference>
<feature type="transmembrane region" description="Helical" evidence="6">
    <location>
        <begin position="301"/>
        <end position="327"/>
    </location>
</feature>
<feature type="transmembrane region" description="Helical" evidence="6">
    <location>
        <begin position="414"/>
        <end position="432"/>
    </location>
</feature>
<keyword evidence="3 6" id="KW-1133">Transmembrane helix</keyword>
<dbReference type="VEuPathDB" id="FungiDB:AB675_1714"/>
<dbReference type="PANTHER" id="PTHR31382">
    <property type="entry name" value="NA(+)/H(+) ANTIPORTER"/>
    <property type="match status" value="1"/>
</dbReference>
<feature type="region of interest" description="Disordered" evidence="5">
    <location>
        <begin position="559"/>
        <end position="606"/>
    </location>
</feature>
<feature type="domain" description="Cation/H+ exchanger transmembrane" evidence="7">
    <location>
        <begin position="28"/>
        <end position="478"/>
    </location>
</feature>
<evidence type="ECO:0000256" key="3">
    <source>
        <dbReference type="ARBA" id="ARBA00022989"/>
    </source>
</evidence>
<evidence type="ECO:0000313" key="8">
    <source>
        <dbReference type="EMBL" id="KPI42685.1"/>
    </source>
</evidence>
<dbReference type="AlphaFoldDB" id="A0A0N1HTZ4"/>
<evidence type="ECO:0000256" key="1">
    <source>
        <dbReference type="ARBA" id="ARBA00004141"/>
    </source>
</evidence>